<feature type="transmembrane region" description="Helical" evidence="1">
    <location>
        <begin position="50"/>
        <end position="69"/>
    </location>
</feature>
<dbReference type="AlphaFoldDB" id="A0A1M5JGI4"/>
<feature type="transmembrane region" description="Helical" evidence="1">
    <location>
        <begin position="89"/>
        <end position="110"/>
    </location>
</feature>
<keyword evidence="1" id="KW-0472">Membrane</keyword>
<dbReference type="STRING" id="1194090.SAMN05443144_1274"/>
<dbReference type="Proteomes" id="UP000184041">
    <property type="component" value="Unassembled WGS sequence"/>
</dbReference>
<name>A0A1M5JGI4_9BACT</name>
<evidence type="ECO:0000259" key="2">
    <source>
        <dbReference type="Pfam" id="PF09990"/>
    </source>
</evidence>
<dbReference type="InterPro" id="IPR019251">
    <property type="entry name" value="DUF2231_TM"/>
</dbReference>
<feature type="transmembrane region" description="Helical" evidence="1">
    <location>
        <begin position="20"/>
        <end position="38"/>
    </location>
</feature>
<keyword evidence="1" id="KW-0812">Transmembrane</keyword>
<gene>
    <name evidence="3" type="ORF">SAMN05443144_1274</name>
</gene>
<feature type="domain" description="DUF2231" evidence="2">
    <location>
        <begin position="12"/>
        <end position="151"/>
    </location>
</feature>
<accession>A0A1M5JGI4</accession>
<reference evidence="3 4" key="1">
    <citation type="submission" date="2016-11" db="EMBL/GenBank/DDBJ databases">
        <authorList>
            <person name="Jaros S."/>
            <person name="Januszkiewicz K."/>
            <person name="Wedrychowicz H."/>
        </authorList>
    </citation>
    <scope>NUCLEOTIDE SEQUENCE [LARGE SCALE GENOMIC DNA]</scope>
    <source>
        <strain evidence="3 4">DSM 21986</strain>
    </source>
</reference>
<dbReference type="Pfam" id="PF09990">
    <property type="entry name" value="DUF2231"/>
    <property type="match status" value="1"/>
</dbReference>
<sequence>MLMELIPEWAPNIHPMLVHFPIAIILLAVLMDLLNFFLPDKWWDDLKSTILYGIGAVSAIAAYYTGTWAADSVFLPSGAQSVLNEHADWALWTVWFFGIYAASRILLHWYQKMDHKAIRIGLFALALPGVFFLYETGDHGAEMVFGYGAGTGQLVEQQSNTSVSTDSLQQDESTFNVSDNGNWSWKIGANGVSTLLSRFRWLEGSASQLQPTIVNSGNNHLLRISADSITNFFVGKDSFQNVQVDYYLDLSDFNGEISLVNHVGDDQNYDFVMLSSDGTVSQGRVSGGNRQVFAEESYSASGMLFIRTVGNGTHFRGYINKEMVVHGHGDAPEAGSVGLRLNGSGTVLIDRISLTQLNNH</sequence>
<protein>
    <submittedName>
        <fullName evidence="3">Uncharacterized membrane protein</fullName>
    </submittedName>
</protein>
<keyword evidence="1" id="KW-1133">Transmembrane helix</keyword>
<dbReference type="Gene3D" id="2.60.120.560">
    <property type="entry name" value="Exo-inulinase, domain 1"/>
    <property type="match status" value="1"/>
</dbReference>
<evidence type="ECO:0000256" key="1">
    <source>
        <dbReference type="SAM" id="Phobius"/>
    </source>
</evidence>
<evidence type="ECO:0000313" key="3">
    <source>
        <dbReference type="EMBL" id="SHG39657.1"/>
    </source>
</evidence>
<proteinExistence type="predicted"/>
<dbReference type="EMBL" id="FQUS01000027">
    <property type="protein sequence ID" value="SHG39657.1"/>
    <property type="molecule type" value="Genomic_DNA"/>
</dbReference>
<organism evidence="3 4">
    <name type="scientific">Fodinibius roseus</name>
    <dbReference type="NCBI Taxonomy" id="1194090"/>
    <lineage>
        <taxon>Bacteria</taxon>
        <taxon>Pseudomonadati</taxon>
        <taxon>Balneolota</taxon>
        <taxon>Balneolia</taxon>
        <taxon>Balneolales</taxon>
        <taxon>Balneolaceae</taxon>
        <taxon>Fodinibius</taxon>
    </lineage>
</organism>
<dbReference type="OrthoDB" id="9792840at2"/>
<evidence type="ECO:0000313" key="4">
    <source>
        <dbReference type="Proteomes" id="UP000184041"/>
    </source>
</evidence>
<keyword evidence="4" id="KW-1185">Reference proteome</keyword>
<feature type="transmembrane region" description="Helical" evidence="1">
    <location>
        <begin position="117"/>
        <end position="134"/>
    </location>
</feature>